<evidence type="ECO:0000313" key="2">
    <source>
        <dbReference type="Proteomes" id="UP001296943"/>
    </source>
</evidence>
<protein>
    <submittedName>
        <fullName evidence="1">Uncharacterized protein</fullName>
    </submittedName>
</protein>
<evidence type="ECO:0000313" key="1">
    <source>
        <dbReference type="EMBL" id="MBM7572262.1"/>
    </source>
</evidence>
<keyword evidence="2" id="KW-1185">Reference proteome</keyword>
<gene>
    <name evidence="1" type="ORF">JOC48_002765</name>
</gene>
<dbReference type="EMBL" id="JAFBDR010000015">
    <property type="protein sequence ID" value="MBM7572262.1"/>
    <property type="molecule type" value="Genomic_DNA"/>
</dbReference>
<dbReference type="Proteomes" id="UP001296943">
    <property type="component" value="Unassembled WGS sequence"/>
</dbReference>
<organism evidence="1 2">
    <name type="scientific">Aquibacillus albus</name>
    <dbReference type="NCBI Taxonomy" id="1168171"/>
    <lineage>
        <taxon>Bacteria</taxon>
        <taxon>Bacillati</taxon>
        <taxon>Bacillota</taxon>
        <taxon>Bacilli</taxon>
        <taxon>Bacillales</taxon>
        <taxon>Bacillaceae</taxon>
        <taxon>Aquibacillus</taxon>
    </lineage>
</organism>
<proteinExistence type="predicted"/>
<comment type="caution">
    <text evidence="1">The sequence shown here is derived from an EMBL/GenBank/DDBJ whole genome shotgun (WGS) entry which is preliminary data.</text>
</comment>
<sequence>MGKRKSSPSSEATKFRYLVASVAYYGRYSQKYTSMS</sequence>
<accession>A0ABS2N2A7</accession>
<name>A0ABS2N2A7_9BACI</name>
<reference evidence="1 2" key="1">
    <citation type="submission" date="2021-01" db="EMBL/GenBank/DDBJ databases">
        <title>Genomic Encyclopedia of Type Strains, Phase IV (KMG-IV): sequencing the most valuable type-strain genomes for metagenomic binning, comparative biology and taxonomic classification.</title>
        <authorList>
            <person name="Goeker M."/>
        </authorList>
    </citation>
    <scope>NUCLEOTIDE SEQUENCE [LARGE SCALE GENOMIC DNA]</scope>
    <source>
        <strain evidence="1 2">DSM 23711</strain>
    </source>
</reference>